<dbReference type="InterPro" id="IPR036271">
    <property type="entry name" value="Tet_transcr_reg_TetR-rel_C_sf"/>
</dbReference>
<dbReference type="Pfam" id="PF16925">
    <property type="entry name" value="TetR_C_13"/>
    <property type="match status" value="1"/>
</dbReference>
<dbReference type="Proteomes" id="UP001501585">
    <property type="component" value="Unassembled WGS sequence"/>
</dbReference>
<organism evidence="4 5">
    <name type="scientific">Nocardiopsis rhodophaea</name>
    <dbReference type="NCBI Taxonomy" id="280238"/>
    <lineage>
        <taxon>Bacteria</taxon>
        <taxon>Bacillati</taxon>
        <taxon>Actinomycetota</taxon>
        <taxon>Actinomycetes</taxon>
        <taxon>Streptosporangiales</taxon>
        <taxon>Nocardiopsidaceae</taxon>
        <taxon>Nocardiopsis</taxon>
    </lineage>
</organism>
<comment type="caution">
    <text evidence="4">The sequence shown here is derived from an EMBL/GenBank/DDBJ whole genome shotgun (WGS) entry which is preliminary data.</text>
</comment>
<gene>
    <name evidence="4" type="ORF">GCM10009799_41160</name>
</gene>
<protein>
    <recommendedName>
        <fullName evidence="3">Tetracyclin repressor-like C-terminal domain-containing protein</fullName>
    </recommendedName>
</protein>
<reference evidence="4 5" key="1">
    <citation type="journal article" date="2019" name="Int. J. Syst. Evol. Microbiol.">
        <title>The Global Catalogue of Microorganisms (GCM) 10K type strain sequencing project: providing services to taxonomists for standard genome sequencing and annotation.</title>
        <authorList>
            <consortium name="The Broad Institute Genomics Platform"/>
            <consortium name="The Broad Institute Genome Sequencing Center for Infectious Disease"/>
            <person name="Wu L."/>
            <person name="Ma J."/>
        </authorList>
    </citation>
    <scope>NUCLEOTIDE SEQUENCE [LARGE SCALE GENOMIC DNA]</scope>
    <source>
        <strain evidence="4 5">JCM 15313</strain>
    </source>
</reference>
<keyword evidence="1" id="KW-0805">Transcription regulation</keyword>
<dbReference type="EMBL" id="BAAAPC010000019">
    <property type="protein sequence ID" value="GAA2009101.1"/>
    <property type="molecule type" value="Genomic_DNA"/>
</dbReference>
<sequence>MPGCPTGHQRPGPKGLARTPSAYHLCFKGCPIGQLTQAPAVTADPHLRKPVEETFAWLTERLAGLLEEGRASGELDDGLDPAATAAVLVAVLQGGYVLARAVGSAGAYTQVVDGALGFPIRRAGRQ</sequence>
<dbReference type="Gene3D" id="1.10.357.10">
    <property type="entry name" value="Tetracycline Repressor, domain 2"/>
    <property type="match status" value="1"/>
</dbReference>
<dbReference type="PANTHER" id="PTHR47506:SF3">
    <property type="entry name" value="HTH-TYPE TRANSCRIPTIONAL REGULATOR LMRA"/>
    <property type="match status" value="1"/>
</dbReference>
<keyword evidence="2" id="KW-0804">Transcription</keyword>
<proteinExistence type="predicted"/>
<evidence type="ECO:0000313" key="5">
    <source>
        <dbReference type="Proteomes" id="UP001501585"/>
    </source>
</evidence>
<evidence type="ECO:0000256" key="1">
    <source>
        <dbReference type="ARBA" id="ARBA00023015"/>
    </source>
</evidence>
<evidence type="ECO:0000313" key="4">
    <source>
        <dbReference type="EMBL" id="GAA2009101.1"/>
    </source>
</evidence>
<dbReference type="SUPFAM" id="SSF48498">
    <property type="entry name" value="Tetracyclin repressor-like, C-terminal domain"/>
    <property type="match status" value="1"/>
</dbReference>
<keyword evidence="5" id="KW-1185">Reference proteome</keyword>
<dbReference type="PANTHER" id="PTHR47506">
    <property type="entry name" value="TRANSCRIPTIONAL REGULATORY PROTEIN"/>
    <property type="match status" value="1"/>
</dbReference>
<feature type="domain" description="Tetracyclin repressor-like C-terminal" evidence="3">
    <location>
        <begin position="28"/>
        <end position="112"/>
    </location>
</feature>
<accession>A0ABN2TH60</accession>
<name>A0ABN2TH60_9ACTN</name>
<evidence type="ECO:0000256" key="2">
    <source>
        <dbReference type="ARBA" id="ARBA00023163"/>
    </source>
</evidence>
<dbReference type="InterPro" id="IPR011075">
    <property type="entry name" value="TetR_C"/>
</dbReference>
<evidence type="ECO:0000259" key="3">
    <source>
        <dbReference type="Pfam" id="PF16925"/>
    </source>
</evidence>